<evidence type="ECO:0000313" key="1">
    <source>
        <dbReference type="EMBL" id="AOW70734.1"/>
    </source>
</evidence>
<sequence length="403" mass="47152">MKLGNYKQFDLTYCSNIYSGDTWEDIFKKLKKNIPKLKTKISPNKAFGIGLRLSNSAAIELLKNNSLIIFQEWLNDNGCYVATINGFVYGDFYNTNVKDKVYQPDWTTIERANFNFKLIEILCKLCPAGGEIGFSTSPLAYKFSLNKENPNSSNDLIIYYLFILIKKLLQISEKEGKTIHIDFEPEADCLLENICDITHFFEKILFIKLALKLVDELNISLKKAKTYIVQHIRVCYDICHQAVQFEDHIKNFELLNHYGIKIGKIQLSSALEIKVQNNTLKNLIKDLNKFKDKLYLHQVVIKKFDGSIKKYRDLPEALNNFNELNESFWRIHYHLPIFVKNYNNLLTTNNEIQTVIKFLIYSSITSCLEIETYTWEILPEELKLDLTLSIIKEYEWVIRQLNE</sequence>
<protein>
    <recommendedName>
        <fullName evidence="2">Xylose isomerase</fullName>
    </recommendedName>
</protein>
<gene>
    <name evidence="1" type="primary">eboE</name>
</gene>
<dbReference type="InterPro" id="IPR036237">
    <property type="entry name" value="Xyl_isomerase-like_sf"/>
</dbReference>
<dbReference type="NCBIfam" id="NF035939">
    <property type="entry name" value="TIM_EboE"/>
    <property type="match status" value="1"/>
</dbReference>
<geneLocation type="chloroplast" evidence="1"/>
<proteinExistence type="predicted"/>
<name>A0A1D8RDF6_9STRA</name>
<accession>A0A1D8RDF6</accession>
<reference evidence="1" key="1">
    <citation type="submission" date="2016-09" db="EMBL/GenBank/DDBJ databases">
        <title>The plastid genome of some eustigmatophyte algae harbours a bacteria-derived six-gene cluster for biosynthesis of a novel secondary metabolite.</title>
        <authorList>
            <person name="Yurchenko T."/>
            <person name="Sevcikova T."/>
            <person name="Strnad H."/>
            <person name="Butenko A."/>
            <person name="Elias M."/>
        </authorList>
    </citation>
    <scope>NUCLEOTIDE SEQUENCE</scope>
</reference>
<dbReference type="AlphaFoldDB" id="A0A1D8RDF6"/>
<dbReference type="SUPFAM" id="SSF51658">
    <property type="entry name" value="Xylose isomerase-like"/>
    <property type="match status" value="1"/>
</dbReference>
<organism evidence="1">
    <name type="scientific">Monodopsis sp. MarTras21</name>
    <dbReference type="NCBI Taxonomy" id="1745953"/>
    <lineage>
        <taxon>Eukaryota</taxon>
        <taxon>Sar</taxon>
        <taxon>Stramenopiles</taxon>
        <taxon>Ochrophyta</taxon>
        <taxon>Eustigmatophyceae</taxon>
        <taxon>Eustigmatales</taxon>
        <taxon>Monodopsidaceae</taxon>
        <taxon>Monodopsis</taxon>
    </lineage>
</organism>
<dbReference type="EMBL" id="KX839260">
    <property type="protein sequence ID" value="AOW70734.1"/>
    <property type="molecule type" value="Genomic_DNA"/>
</dbReference>
<evidence type="ECO:0008006" key="2">
    <source>
        <dbReference type="Google" id="ProtNLM"/>
    </source>
</evidence>
<keyword evidence="1" id="KW-0934">Plastid</keyword>
<keyword evidence="1" id="KW-0150">Chloroplast</keyword>